<dbReference type="Proteomes" id="UP000471082">
    <property type="component" value="Unassembled WGS sequence"/>
</dbReference>
<reference evidence="9 10" key="1">
    <citation type="submission" date="2019-11" db="EMBL/GenBank/DDBJ databases">
        <title>Genome-resolved metagenomics to study the prevalence of co-infection and intraspecific heterogeneity among plant pathogen metapopulations.</title>
        <authorList>
            <person name="Newberry E."/>
            <person name="Bhandari R."/>
            <person name="Kemble J."/>
            <person name="Sikora E."/>
            <person name="Potnis N."/>
        </authorList>
    </citation>
    <scope>NUCLEOTIDE SEQUENCE [LARGE SCALE GENOMIC DNA]</scope>
    <source>
        <strain evidence="9">Xp_Tom_Tuscaloosa_18b</strain>
    </source>
</reference>
<dbReference type="EMBL" id="JAAGYU010000058">
    <property type="protein sequence ID" value="NEL77252.1"/>
    <property type="molecule type" value="Genomic_DNA"/>
</dbReference>
<dbReference type="InterPro" id="IPR045028">
    <property type="entry name" value="DinG/Rad3-like"/>
</dbReference>
<dbReference type="GO" id="GO:0033677">
    <property type="term" value="F:DNA/RNA helicase activity"/>
    <property type="evidence" value="ECO:0007669"/>
    <property type="project" value="TreeGrafter"/>
</dbReference>
<dbReference type="AlphaFoldDB" id="A0A6L9XB80"/>
<dbReference type="InterPro" id="IPR027417">
    <property type="entry name" value="P-loop_NTPase"/>
</dbReference>
<dbReference type="InterPro" id="IPR006555">
    <property type="entry name" value="ATP-dep_Helicase_C"/>
</dbReference>
<evidence type="ECO:0000313" key="9">
    <source>
        <dbReference type="EMBL" id="NEL77252.1"/>
    </source>
</evidence>
<dbReference type="InterPro" id="IPR014013">
    <property type="entry name" value="Helic_SF1/SF2_ATP-bd_DinG/Rad3"/>
</dbReference>
<name>A0A6L9XB80_XANPE</name>
<dbReference type="RefSeq" id="WP_046935192.1">
    <property type="nucleotide sequence ID" value="NZ_JAKHFX010000008.1"/>
</dbReference>
<sequence length="702" mass="75755">MSQPETSRSLTEDQRTRIRSTYAELQANTPGFAVRRSQSHMIGIASRALGTTGGVALIEAGTGVGKSLGYLTPGVPLALDTGRKLVLSTGTVALQSQLYDRDVPAFLKATGINASVALLKGRARYFCPFKASGTNGNASGGQDELFGDIGPLYEAPLSGSDTTVINELIARFELQKWDGDLDNPPVPVPPSVRPHVSTNASGCIGRKCPFVGACPALKARKTAQDAQIVVVNHALLLSALELAQVSEEPMLGDPMKMIVVLDEGHHLPSIAIDTGAASIALSSSIRKLVKLPSVMARVYSGLEAEKLAHTSPPEFVEATSEYSRRLRMLKTEIDNAWTPDPGEYEAMWRAPLGELPMGWAEHCEQLLHWGQKIHNVLEAASSRLQSSSKISEGDRGKFVTTVGMFAESMAEHVTLWSTWAKSDVPGAPPNARWITLTKDATDIICHCSPSSAGQLLRSLLWGKVDSVVVTSATISAGGNFDGIATEMGVPSDAEMVSLPSPFDLPNQAKLYVPRMRSTPQDRDAHTREVVQYIDKNLDLAAGSIVLFTAKTKMKAVFDLLPTHITSRVLVQGQEPVQQLVKRHIERIEKGEGSIIFGMQSVGEGLDLKGKYCTNVVITQLPFPVPTDPIIATLSEWYESRKLNSFAMISVPHAIRVLTQFAGRLIRTATDTGSIHLLDSRLLTKGYGKRILGALPPFGRSIG</sequence>
<dbReference type="SUPFAM" id="SSF52540">
    <property type="entry name" value="P-loop containing nucleoside triphosphate hydrolases"/>
    <property type="match status" value="1"/>
</dbReference>
<keyword evidence="4 9" id="KW-0347">Helicase</keyword>
<dbReference type="PROSITE" id="PS51193">
    <property type="entry name" value="HELICASE_ATP_BIND_2"/>
    <property type="match status" value="1"/>
</dbReference>
<dbReference type="PANTHER" id="PTHR11472">
    <property type="entry name" value="DNA REPAIR DEAD HELICASE RAD3/XP-D SUBFAMILY MEMBER"/>
    <property type="match status" value="1"/>
</dbReference>
<dbReference type="GO" id="GO:0016818">
    <property type="term" value="F:hydrolase activity, acting on acid anhydrides, in phosphorus-containing anhydrides"/>
    <property type="evidence" value="ECO:0007669"/>
    <property type="project" value="InterPro"/>
</dbReference>
<dbReference type="PANTHER" id="PTHR11472:SF59">
    <property type="entry name" value="ATP-DEPENDENT DNA HELICASE DING"/>
    <property type="match status" value="1"/>
</dbReference>
<evidence type="ECO:0000256" key="2">
    <source>
        <dbReference type="ARBA" id="ARBA00022741"/>
    </source>
</evidence>
<dbReference type="GO" id="GO:0003678">
    <property type="term" value="F:DNA helicase activity"/>
    <property type="evidence" value="ECO:0007669"/>
    <property type="project" value="UniProtKB-EC"/>
</dbReference>
<evidence type="ECO:0000313" key="10">
    <source>
        <dbReference type="Proteomes" id="UP000471082"/>
    </source>
</evidence>
<keyword evidence="7" id="KW-0411">Iron-sulfur</keyword>
<evidence type="ECO:0000256" key="8">
    <source>
        <dbReference type="ARBA" id="ARBA00023235"/>
    </source>
</evidence>
<keyword evidence="2" id="KW-0547">Nucleotide-binding</keyword>
<evidence type="ECO:0000256" key="4">
    <source>
        <dbReference type="ARBA" id="ARBA00022806"/>
    </source>
</evidence>
<protein>
    <submittedName>
        <fullName evidence="9">ATP-dependent DNA helicase DinG</fullName>
        <ecNumber evidence="9">3.6.4.12</ecNumber>
    </submittedName>
</protein>
<keyword evidence="8" id="KW-0413">Isomerase</keyword>
<accession>A0A6L9XB80</accession>
<organism evidence="9 10">
    <name type="scientific">Xanthomonas perforans</name>
    <dbReference type="NCBI Taxonomy" id="442694"/>
    <lineage>
        <taxon>Bacteria</taxon>
        <taxon>Pseudomonadati</taxon>
        <taxon>Pseudomonadota</taxon>
        <taxon>Gammaproteobacteria</taxon>
        <taxon>Lysobacterales</taxon>
        <taxon>Lysobacteraceae</taxon>
        <taxon>Xanthomonas</taxon>
    </lineage>
</organism>
<evidence type="ECO:0000256" key="3">
    <source>
        <dbReference type="ARBA" id="ARBA00022801"/>
    </source>
</evidence>
<dbReference type="Pfam" id="PF06733">
    <property type="entry name" value="DEAD_2"/>
    <property type="match status" value="1"/>
</dbReference>
<keyword evidence="3 9" id="KW-0378">Hydrolase</keyword>
<keyword evidence="5" id="KW-0067">ATP-binding</keyword>
<proteinExistence type="predicted"/>
<keyword evidence="6" id="KW-0408">Iron</keyword>
<dbReference type="GO" id="GO:0009432">
    <property type="term" value="P:SOS response"/>
    <property type="evidence" value="ECO:0007669"/>
    <property type="project" value="TreeGrafter"/>
</dbReference>
<dbReference type="GO" id="GO:0051539">
    <property type="term" value="F:4 iron, 4 sulfur cluster binding"/>
    <property type="evidence" value="ECO:0007669"/>
    <property type="project" value="TreeGrafter"/>
</dbReference>
<dbReference type="SMART" id="SM00491">
    <property type="entry name" value="HELICc2"/>
    <property type="match status" value="1"/>
</dbReference>
<gene>
    <name evidence="9" type="primary">dinG</name>
    <name evidence="9" type="ORF">G3W61_13485</name>
</gene>
<dbReference type="Pfam" id="PF13307">
    <property type="entry name" value="Helicase_C_2"/>
    <property type="match status" value="1"/>
</dbReference>
<dbReference type="GO" id="GO:0003677">
    <property type="term" value="F:DNA binding"/>
    <property type="evidence" value="ECO:0007669"/>
    <property type="project" value="InterPro"/>
</dbReference>
<dbReference type="NCBIfam" id="NF008729">
    <property type="entry name" value="PRK11747.1"/>
    <property type="match status" value="1"/>
</dbReference>
<keyword evidence="1" id="KW-0479">Metal-binding</keyword>
<evidence type="ECO:0000256" key="1">
    <source>
        <dbReference type="ARBA" id="ARBA00022723"/>
    </source>
</evidence>
<dbReference type="EC" id="3.6.4.12" evidence="9"/>
<dbReference type="Gene3D" id="3.40.50.300">
    <property type="entry name" value="P-loop containing nucleotide triphosphate hydrolases"/>
    <property type="match status" value="2"/>
</dbReference>
<dbReference type="GO" id="GO:0006281">
    <property type="term" value="P:DNA repair"/>
    <property type="evidence" value="ECO:0007669"/>
    <property type="project" value="TreeGrafter"/>
</dbReference>
<evidence type="ECO:0000256" key="6">
    <source>
        <dbReference type="ARBA" id="ARBA00023004"/>
    </source>
</evidence>
<dbReference type="GO" id="GO:0046872">
    <property type="term" value="F:metal ion binding"/>
    <property type="evidence" value="ECO:0007669"/>
    <property type="project" value="UniProtKB-KW"/>
</dbReference>
<comment type="caution">
    <text evidence="9">The sequence shown here is derived from an EMBL/GenBank/DDBJ whole genome shotgun (WGS) entry which is preliminary data.</text>
</comment>
<evidence type="ECO:0000256" key="5">
    <source>
        <dbReference type="ARBA" id="ARBA00022840"/>
    </source>
</evidence>
<dbReference type="InterPro" id="IPR010614">
    <property type="entry name" value="RAD3-like_helicase_DEAD"/>
</dbReference>
<evidence type="ECO:0000256" key="7">
    <source>
        <dbReference type="ARBA" id="ARBA00023014"/>
    </source>
</evidence>
<dbReference type="GO" id="GO:0005524">
    <property type="term" value="F:ATP binding"/>
    <property type="evidence" value="ECO:0007669"/>
    <property type="project" value="UniProtKB-KW"/>
</dbReference>